<dbReference type="KEGG" id="mmab:HQ865_10635"/>
<organism evidence="1 2">
    <name type="scientific">Mucilaginibacter mali</name>
    <dbReference type="NCBI Taxonomy" id="2740462"/>
    <lineage>
        <taxon>Bacteria</taxon>
        <taxon>Pseudomonadati</taxon>
        <taxon>Bacteroidota</taxon>
        <taxon>Sphingobacteriia</taxon>
        <taxon>Sphingobacteriales</taxon>
        <taxon>Sphingobacteriaceae</taxon>
        <taxon>Mucilaginibacter</taxon>
    </lineage>
</organism>
<proteinExistence type="predicted"/>
<sequence>MLTFVSAKSQKFQPGFFIDTRGQKVDGLINPSPSGKAPMKDEAFIVYKDNPKGTETRLSASDIKCYVIGPDSFVVAHAPHNETWTKQELDFVKVVLNEETKLYVINGGKAGGGGSGFSFHPGISIGTGVGNYGGVGVGYGGGQGGYGGGNGNNKITYYFGANTAEMSQLTVENFNDVMSDIMGDEPQALEAIRSGKFTVGNVNGLIEYFKKLKAAHQK</sequence>
<reference evidence="1 2" key="1">
    <citation type="submission" date="2020-05" db="EMBL/GenBank/DDBJ databases">
        <title>Mucilaginibacter mali sp. nov.</title>
        <authorList>
            <person name="Kim H.S."/>
            <person name="Lee K.C."/>
            <person name="Suh M.K."/>
            <person name="Kim J.-S."/>
            <person name="Han K.-I."/>
            <person name="Eom M.K."/>
            <person name="Shin Y.K."/>
            <person name="Lee J.-S."/>
        </authorList>
    </citation>
    <scope>NUCLEOTIDE SEQUENCE [LARGE SCALE GENOMIC DNA]</scope>
    <source>
        <strain evidence="1 2">G2-14</strain>
    </source>
</reference>
<evidence type="ECO:0000313" key="1">
    <source>
        <dbReference type="EMBL" id="QKJ30199.1"/>
    </source>
</evidence>
<dbReference type="RefSeq" id="WP_173414886.1">
    <property type="nucleotide sequence ID" value="NZ_CP054139.1"/>
</dbReference>
<dbReference type="Proteomes" id="UP000505355">
    <property type="component" value="Chromosome"/>
</dbReference>
<keyword evidence="2" id="KW-1185">Reference proteome</keyword>
<evidence type="ECO:0000313" key="2">
    <source>
        <dbReference type="Proteomes" id="UP000505355"/>
    </source>
</evidence>
<name>A0A7D4UD56_9SPHI</name>
<dbReference type="AlphaFoldDB" id="A0A7D4UD56"/>
<accession>A0A7D4UD56</accession>
<dbReference type="EMBL" id="CP054139">
    <property type="protein sequence ID" value="QKJ30199.1"/>
    <property type="molecule type" value="Genomic_DNA"/>
</dbReference>
<protein>
    <submittedName>
        <fullName evidence="1">Uncharacterized protein</fullName>
    </submittedName>
</protein>
<gene>
    <name evidence="1" type="ORF">HQ865_10635</name>
</gene>